<feature type="domain" description="Allophanate hydrolase C-terminal" evidence="1">
    <location>
        <begin position="7"/>
        <end position="125"/>
    </location>
</feature>
<dbReference type="Pfam" id="PF21986">
    <property type="entry name" value="AH_C"/>
    <property type="match status" value="1"/>
</dbReference>
<evidence type="ECO:0000313" key="5">
    <source>
        <dbReference type="Proteomes" id="UP001187066"/>
    </source>
</evidence>
<dbReference type="Gene3D" id="3.10.490.10">
    <property type="entry name" value="Gamma-glutamyl cyclotransferase-like"/>
    <property type="match status" value="1"/>
</dbReference>
<dbReference type="Proteomes" id="UP001187066">
    <property type="component" value="Unassembled WGS sequence"/>
</dbReference>
<keyword evidence="3" id="KW-0808">Transferase</keyword>
<evidence type="ECO:0000313" key="3">
    <source>
        <dbReference type="EMBL" id="RSE27985.1"/>
    </source>
</evidence>
<sequence>MMNGNILLAVNGTLMRGLKLNPNMLAVGAEFVSDANTAPCYRCWTINDDHPGMLRTPGEGARIALELWAVPPAGLGQILQNEPAGLCIGKVALDDGREVLGVLAEPWLVEGQKEITELGGWRAYTGQLLDE</sequence>
<dbReference type="GO" id="GO:0016740">
    <property type="term" value="F:transferase activity"/>
    <property type="evidence" value="ECO:0007669"/>
    <property type="project" value="UniProtKB-KW"/>
</dbReference>
<dbReference type="AlphaFoldDB" id="A0A3R9GCR4"/>
<reference evidence="3 4" key="1">
    <citation type="submission" date="2018-10" db="EMBL/GenBank/DDBJ databases">
        <title>Transmission dynamics of multidrug resistant bacteria on intensive care unit surfaces.</title>
        <authorList>
            <person name="D'Souza A.W."/>
            <person name="Potter R.F."/>
            <person name="Wallace M."/>
            <person name="Shupe A."/>
            <person name="Patel S."/>
            <person name="Sun S."/>
            <person name="Gul D."/>
            <person name="Kwon J.H."/>
            <person name="Andleeb S."/>
            <person name="Burnham C.-A.D."/>
            <person name="Dantas G."/>
        </authorList>
    </citation>
    <scope>NUCLEOTIDE SEQUENCE [LARGE SCALE GENOMIC DNA]</scope>
    <source>
        <strain evidence="3 4">AS_373</strain>
    </source>
</reference>
<proteinExistence type="predicted"/>
<organism evidence="3 4">
    <name type="scientific">Atlantibacter subterraneus</name>
    <dbReference type="NCBI Taxonomy" id="255519"/>
    <lineage>
        <taxon>Bacteria</taxon>
        <taxon>Pseudomonadati</taxon>
        <taxon>Pseudomonadota</taxon>
        <taxon>Gammaproteobacteria</taxon>
        <taxon>Enterobacterales</taxon>
        <taxon>Enterobacteriaceae</taxon>
        <taxon>Atlantibacter</taxon>
    </lineage>
</organism>
<dbReference type="EMBL" id="RHXB01000003">
    <property type="protein sequence ID" value="RSE27985.1"/>
    <property type="molecule type" value="Genomic_DNA"/>
</dbReference>
<reference evidence="2 5" key="2">
    <citation type="submission" date="2023-10" db="EMBL/GenBank/DDBJ databases">
        <authorList>
            <person name="Dale J."/>
        </authorList>
    </citation>
    <scope>NUCLEOTIDE SEQUENCE [LARGE SCALE GENOMIC DNA]</scope>
    <source>
        <strain evidence="2 5">2023EL-00970</strain>
    </source>
</reference>
<evidence type="ECO:0000313" key="2">
    <source>
        <dbReference type="EMBL" id="MDV7022157.1"/>
    </source>
</evidence>
<comment type="caution">
    <text evidence="3">The sequence shown here is derived from an EMBL/GenBank/DDBJ whole genome shotgun (WGS) entry which is preliminary data.</text>
</comment>
<dbReference type="OrthoDB" id="9811471at2"/>
<gene>
    <name evidence="3" type="ORF">EGT71_06255</name>
    <name evidence="2" type="ORF">R4P48_05615</name>
</gene>
<dbReference type="Proteomes" id="UP000275331">
    <property type="component" value="Unassembled WGS sequence"/>
</dbReference>
<dbReference type="InterPro" id="IPR053844">
    <property type="entry name" value="AH_C"/>
</dbReference>
<protein>
    <submittedName>
        <fullName evidence="3">Glutamyl-tRNA amidotransferase</fullName>
    </submittedName>
</protein>
<evidence type="ECO:0000313" key="4">
    <source>
        <dbReference type="Proteomes" id="UP000275331"/>
    </source>
</evidence>
<accession>A0A3R9GCR4</accession>
<name>A0A3R9GCR4_9ENTR</name>
<keyword evidence="5" id="KW-1185">Reference proteome</keyword>
<evidence type="ECO:0000259" key="1">
    <source>
        <dbReference type="Pfam" id="PF21986"/>
    </source>
</evidence>
<dbReference type="RefSeq" id="WP_125292734.1">
    <property type="nucleotide sequence ID" value="NZ_DAMAJB010000001.1"/>
</dbReference>
<dbReference type="EMBL" id="JAWLOF010000003">
    <property type="protein sequence ID" value="MDV7022157.1"/>
    <property type="molecule type" value="Genomic_DNA"/>
</dbReference>